<protein>
    <submittedName>
        <fullName evidence="4">TetR/AcrR family transcriptional regulator</fullName>
    </submittedName>
</protein>
<evidence type="ECO:0000313" key="4">
    <source>
        <dbReference type="EMBL" id="KAB8194234.1"/>
    </source>
</evidence>
<feature type="domain" description="Tetracyclin repressor-like C-terminal" evidence="3">
    <location>
        <begin position="61"/>
        <end position="130"/>
    </location>
</feature>
<evidence type="ECO:0000259" key="3">
    <source>
        <dbReference type="Pfam" id="PF16925"/>
    </source>
</evidence>
<dbReference type="InterPro" id="IPR036271">
    <property type="entry name" value="Tet_transcr_reg_TetR-rel_C_sf"/>
</dbReference>
<dbReference type="InterPro" id="IPR011075">
    <property type="entry name" value="TetR_C"/>
</dbReference>
<gene>
    <name evidence="4" type="ORF">FH608_018875</name>
</gene>
<keyword evidence="1" id="KW-0805">Transcription regulation</keyword>
<dbReference type="SUPFAM" id="SSF48498">
    <property type="entry name" value="Tetracyclin repressor-like, C-terminal domain"/>
    <property type="match status" value="1"/>
</dbReference>
<dbReference type="AlphaFoldDB" id="A0A5C4WIG5"/>
<proteinExistence type="predicted"/>
<keyword evidence="5" id="KW-1185">Reference proteome</keyword>
<accession>A0A5C4WIG5</accession>
<sequence length="143" mass="15425">MEETVEARFGRLLAIQEPLLNNLHSVRDLVRWRDEVVRLEEGCDGGIRPLGDLAKLLAGGDEAGRSVVRAGFAAWESLLAGGITRIRESGELAADADPERLATSLMAALQGGLLLARTTRDVRRLEVALDTALGYVRAHAVTP</sequence>
<dbReference type="Proteomes" id="UP000312512">
    <property type="component" value="Unassembled WGS sequence"/>
</dbReference>
<evidence type="ECO:0000313" key="5">
    <source>
        <dbReference type="Proteomes" id="UP000312512"/>
    </source>
</evidence>
<evidence type="ECO:0000256" key="2">
    <source>
        <dbReference type="ARBA" id="ARBA00023163"/>
    </source>
</evidence>
<reference evidence="4 5" key="1">
    <citation type="submission" date="2019-10" db="EMBL/GenBank/DDBJ databases">
        <title>Nonomuraea sp. nov., isolated from Phyllanthus amarus.</title>
        <authorList>
            <person name="Klykleung N."/>
            <person name="Tanasupawat S."/>
        </authorList>
    </citation>
    <scope>NUCLEOTIDE SEQUENCE [LARGE SCALE GENOMIC DNA]</scope>
    <source>
        <strain evidence="4 5">PA1-10</strain>
    </source>
</reference>
<organism evidence="4 5">
    <name type="scientific">Nonomuraea phyllanthi</name>
    <dbReference type="NCBI Taxonomy" id="2219224"/>
    <lineage>
        <taxon>Bacteria</taxon>
        <taxon>Bacillati</taxon>
        <taxon>Actinomycetota</taxon>
        <taxon>Actinomycetes</taxon>
        <taxon>Streptosporangiales</taxon>
        <taxon>Streptosporangiaceae</taxon>
        <taxon>Nonomuraea</taxon>
    </lineage>
</organism>
<dbReference type="Pfam" id="PF16925">
    <property type="entry name" value="TetR_C_13"/>
    <property type="match status" value="1"/>
</dbReference>
<dbReference type="Gene3D" id="1.10.357.10">
    <property type="entry name" value="Tetracycline Repressor, domain 2"/>
    <property type="match status" value="1"/>
</dbReference>
<evidence type="ECO:0000256" key="1">
    <source>
        <dbReference type="ARBA" id="ARBA00023015"/>
    </source>
</evidence>
<comment type="caution">
    <text evidence="4">The sequence shown here is derived from an EMBL/GenBank/DDBJ whole genome shotgun (WGS) entry which is preliminary data.</text>
</comment>
<name>A0A5C4WIG5_9ACTN</name>
<dbReference type="RefSeq" id="WP_139631848.1">
    <property type="nucleotide sequence ID" value="NZ_VDLX02000006.1"/>
</dbReference>
<dbReference type="OrthoDB" id="3538775at2"/>
<dbReference type="EMBL" id="VDLX02000006">
    <property type="protein sequence ID" value="KAB8194234.1"/>
    <property type="molecule type" value="Genomic_DNA"/>
</dbReference>
<keyword evidence="2" id="KW-0804">Transcription</keyword>